<sequence>MNYLAALKDFSQIYKNTDYQPQSVLARSLPFLEVYRNNTWANRSNNLANTYPTVVELVGTEFFSAMARVFVENSESHAGNLHLDGESFPEFLSVFPHVSDLPYLSDVAKLDWAIHQAHYSEDGNFIAIETLALYTPEQFGQLHLILHPAVAIVRSAEWPIYQILMMHHGEKPADLNAGGEQVWVWRDQWQLITASDTLFLECLLKKQNIENAMLATKDDEYDAGPVLIQLFSRGLVCQIY</sequence>
<evidence type="ECO:0000313" key="3">
    <source>
        <dbReference type="EMBL" id="TCU88113.1"/>
    </source>
</evidence>
<protein>
    <submittedName>
        <fullName evidence="3">DNA-binding protein</fullName>
    </submittedName>
    <submittedName>
        <fullName evidence="2">Uncharacterized protein conserved in bacteria</fullName>
    </submittedName>
</protein>
<dbReference type="AlphaFoldDB" id="A0A377SX94"/>
<dbReference type="GO" id="GO:0003677">
    <property type="term" value="F:DNA binding"/>
    <property type="evidence" value="ECO:0007669"/>
    <property type="project" value="UniProtKB-KW"/>
</dbReference>
<dbReference type="EMBL" id="UGHR01000004">
    <property type="protein sequence ID" value="STR45613.1"/>
    <property type="molecule type" value="Genomic_DNA"/>
</dbReference>
<evidence type="ECO:0000313" key="5">
    <source>
        <dbReference type="Proteomes" id="UP000295794"/>
    </source>
</evidence>
<evidence type="ECO:0000313" key="4">
    <source>
        <dbReference type="Proteomes" id="UP000255108"/>
    </source>
</evidence>
<dbReference type="Proteomes" id="UP000255108">
    <property type="component" value="Unassembled WGS sequence"/>
</dbReference>
<evidence type="ECO:0000259" key="1">
    <source>
        <dbReference type="Pfam" id="PF09836"/>
    </source>
</evidence>
<gene>
    <name evidence="3" type="ORF">EV682_104287</name>
    <name evidence="2" type="ORF">NCTC11159_04193</name>
</gene>
<name>A0A377SX94_9NEIS</name>
<organism evidence="2 4">
    <name type="scientific">Iodobacter fluviatilis</name>
    <dbReference type="NCBI Taxonomy" id="537"/>
    <lineage>
        <taxon>Bacteria</taxon>
        <taxon>Pseudomonadati</taxon>
        <taxon>Pseudomonadota</taxon>
        <taxon>Betaproteobacteria</taxon>
        <taxon>Neisseriales</taxon>
        <taxon>Chitinibacteraceae</taxon>
        <taxon>Iodobacter</taxon>
    </lineage>
</organism>
<dbReference type="Pfam" id="PF09836">
    <property type="entry name" value="DUF2063"/>
    <property type="match status" value="1"/>
</dbReference>
<accession>A0A377SX94</accession>
<evidence type="ECO:0000313" key="2">
    <source>
        <dbReference type="EMBL" id="STR45613.1"/>
    </source>
</evidence>
<reference evidence="2 4" key="1">
    <citation type="submission" date="2018-06" db="EMBL/GenBank/DDBJ databases">
        <authorList>
            <consortium name="Pathogen Informatics"/>
            <person name="Doyle S."/>
        </authorList>
    </citation>
    <scope>NUCLEOTIDE SEQUENCE [LARGE SCALE GENOMIC DNA]</scope>
    <source>
        <strain evidence="2 4">NCTC11159</strain>
    </source>
</reference>
<dbReference type="Gene3D" id="1.10.150.690">
    <property type="entry name" value="DUF2063"/>
    <property type="match status" value="1"/>
</dbReference>
<keyword evidence="5" id="KW-1185">Reference proteome</keyword>
<dbReference type="RefSeq" id="WP_115229849.1">
    <property type="nucleotide sequence ID" value="NZ_CAWOLO010000004.1"/>
</dbReference>
<dbReference type="Proteomes" id="UP000295794">
    <property type="component" value="Unassembled WGS sequence"/>
</dbReference>
<dbReference type="EMBL" id="SMBT01000004">
    <property type="protein sequence ID" value="TCU88113.1"/>
    <property type="molecule type" value="Genomic_DNA"/>
</dbReference>
<feature type="domain" description="Putative DNA-binding" evidence="1">
    <location>
        <begin position="31"/>
        <end position="92"/>
    </location>
</feature>
<dbReference type="InterPro" id="IPR018640">
    <property type="entry name" value="DUF2063"/>
</dbReference>
<reference evidence="3 5" key="2">
    <citation type="submission" date="2019-03" db="EMBL/GenBank/DDBJ databases">
        <title>Genomic Encyclopedia of Type Strains, Phase IV (KMG-IV): sequencing the most valuable type-strain genomes for metagenomic binning, comparative biology and taxonomic classification.</title>
        <authorList>
            <person name="Goeker M."/>
        </authorList>
    </citation>
    <scope>NUCLEOTIDE SEQUENCE [LARGE SCALE GENOMIC DNA]</scope>
    <source>
        <strain evidence="3 5">DSM 3764</strain>
    </source>
</reference>
<proteinExistence type="predicted"/>
<dbReference type="OrthoDB" id="4146344at2"/>
<dbReference type="InterPro" id="IPR044922">
    <property type="entry name" value="DUF2063_N_sf"/>
</dbReference>
<keyword evidence="3" id="KW-0238">DNA-binding</keyword>